<evidence type="ECO:0000313" key="1">
    <source>
        <dbReference type="EMBL" id="QNO52790.1"/>
    </source>
</evidence>
<evidence type="ECO:0008006" key="2">
    <source>
        <dbReference type="Google" id="ProtNLM"/>
    </source>
</evidence>
<proteinExistence type="predicted"/>
<organism evidence="1">
    <name type="scientific">Candidatus Methanophagaceae archaeon ANME-1 ERB6</name>
    <dbReference type="NCBI Taxonomy" id="2759912"/>
    <lineage>
        <taxon>Archaea</taxon>
        <taxon>Methanobacteriati</taxon>
        <taxon>Methanobacteriota</taxon>
        <taxon>Stenosarchaea group</taxon>
        <taxon>Methanomicrobia</taxon>
        <taxon>Candidatus Methanophagales</taxon>
        <taxon>Candidatus Methanophagaceae</taxon>
    </lineage>
</organism>
<dbReference type="AlphaFoldDB" id="A0A7G9YXQ6"/>
<dbReference type="EMBL" id="MT631521">
    <property type="protein sequence ID" value="QNO52790.1"/>
    <property type="molecule type" value="Genomic_DNA"/>
</dbReference>
<sequence length="74" mass="8890">MKAPDKILELLQDSQWHLMDEIKAKFYFLSEDKLKEVIRFLEEQQLIKLDRNKRRAKISSSGLKFLELPPIKNF</sequence>
<gene>
    <name evidence="1" type="ORF">HGGDFBBL_00022</name>
</gene>
<reference evidence="1" key="1">
    <citation type="submission" date="2020-06" db="EMBL/GenBank/DDBJ databases">
        <title>Unique genomic features of the anaerobic methanotrophic archaea.</title>
        <authorList>
            <person name="Chadwick G.L."/>
            <person name="Skennerton C.T."/>
            <person name="Laso-Perez R."/>
            <person name="Leu A.O."/>
            <person name="Speth D.R."/>
            <person name="Yu H."/>
            <person name="Morgan-Lang C."/>
            <person name="Hatzenpichler R."/>
            <person name="Goudeau D."/>
            <person name="Malmstrom R."/>
            <person name="Brazelton W.J."/>
            <person name="Woyke T."/>
            <person name="Hallam S.J."/>
            <person name="Tyson G.W."/>
            <person name="Wegener G."/>
            <person name="Boetius A."/>
            <person name="Orphan V."/>
        </authorList>
    </citation>
    <scope>NUCLEOTIDE SEQUENCE</scope>
</reference>
<accession>A0A7G9YXQ6</accession>
<name>A0A7G9YXQ6_9EURY</name>
<protein>
    <recommendedName>
        <fullName evidence="2">ArnR1-like winged helix-turn-helix domain-containing protein</fullName>
    </recommendedName>
</protein>